<dbReference type="EMBL" id="DVMW01000037">
    <property type="protein sequence ID" value="HIU36244.1"/>
    <property type="molecule type" value="Genomic_DNA"/>
</dbReference>
<feature type="domain" description="MacB-like periplasmic core" evidence="9">
    <location>
        <begin position="21"/>
        <end position="250"/>
    </location>
</feature>
<evidence type="ECO:0000313" key="10">
    <source>
        <dbReference type="EMBL" id="HIU36244.1"/>
    </source>
</evidence>
<dbReference type="Pfam" id="PF02687">
    <property type="entry name" value="FtsX"/>
    <property type="match status" value="1"/>
</dbReference>
<comment type="similarity">
    <text evidence="6">Belongs to the ABC-4 integral membrane protein family.</text>
</comment>
<evidence type="ECO:0000259" key="9">
    <source>
        <dbReference type="Pfam" id="PF12704"/>
    </source>
</evidence>
<feature type="domain" description="ABC3 transporter permease C-terminal" evidence="8">
    <location>
        <begin position="293"/>
        <end position="406"/>
    </location>
</feature>
<accession>A0A9D1IHS5</accession>
<evidence type="ECO:0000256" key="2">
    <source>
        <dbReference type="ARBA" id="ARBA00022475"/>
    </source>
</evidence>
<name>A0A9D1IHS5_9FIRM</name>
<dbReference type="Proteomes" id="UP000824071">
    <property type="component" value="Unassembled WGS sequence"/>
</dbReference>
<evidence type="ECO:0000256" key="7">
    <source>
        <dbReference type="SAM" id="Phobius"/>
    </source>
</evidence>
<evidence type="ECO:0000256" key="4">
    <source>
        <dbReference type="ARBA" id="ARBA00022989"/>
    </source>
</evidence>
<reference evidence="10" key="1">
    <citation type="submission" date="2020-10" db="EMBL/GenBank/DDBJ databases">
        <authorList>
            <person name="Gilroy R."/>
        </authorList>
    </citation>
    <scope>NUCLEOTIDE SEQUENCE</scope>
    <source>
        <strain evidence="10">ChiGjej1B1-19959</strain>
    </source>
</reference>
<dbReference type="InterPro" id="IPR025857">
    <property type="entry name" value="MacB_PCD"/>
</dbReference>
<comment type="caution">
    <text evidence="10">The sequence shown here is derived from an EMBL/GenBank/DDBJ whole genome shotgun (WGS) entry which is preliminary data.</text>
</comment>
<evidence type="ECO:0000256" key="5">
    <source>
        <dbReference type="ARBA" id="ARBA00023136"/>
    </source>
</evidence>
<evidence type="ECO:0000256" key="1">
    <source>
        <dbReference type="ARBA" id="ARBA00004651"/>
    </source>
</evidence>
<feature type="transmembrane region" description="Helical" evidence="7">
    <location>
        <begin position="376"/>
        <end position="396"/>
    </location>
</feature>
<evidence type="ECO:0000256" key="3">
    <source>
        <dbReference type="ARBA" id="ARBA00022692"/>
    </source>
</evidence>
<keyword evidence="4 7" id="KW-1133">Transmembrane helix</keyword>
<sequence length="413" mass="44346">MNIRENIRIALFSIRTNLMRSLLTMLGIIIGVASVIAVITVGNGGRDYIIGMIRDMGSSAITIMVNAAEAQPSDYISSEDVKAIKALDTVEYVSPYVMTMGSMSTEETDAIGLLLGGNTDLRYLTGGDCIYGRYFTEAEFDAGRAVGVIDVTSARQLFGRSNVVGEYVNFTYNNVVTRVRIIGVTDMAGSFGIDSEELMNSMQSMGGAQMSSGMLMVPYTLSGLITGSADRFDTLYIMALDENDLESAGNAALNCLRARHNNYERDCYTVTNMATYIDLLDTVINVFTIFIAAVSAISLLVGGIGVMNIMLVSITERTREIGIRKALGAKTSTILFQFLTESIILCLIGGLIGLLLGVAGAALVSHLMNVPLQVEISTVALAIGFSTAIGVIFGVYPARRAAKMPPIEALRRE</sequence>
<proteinExistence type="inferred from homology"/>
<reference evidence="10" key="2">
    <citation type="journal article" date="2021" name="PeerJ">
        <title>Extensive microbial diversity within the chicken gut microbiome revealed by metagenomics and culture.</title>
        <authorList>
            <person name="Gilroy R."/>
            <person name="Ravi A."/>
            <person name="Getino M."/>
            <person name="Pursley I."/>
            <person name="Horton D.L."/>
            <person name="Alikhan N.F."/>
            <person name="Baker D."/>
            <person name="Gharbi K."/>
            <person name="Hall N."/>
            <person name="Watson M."/>
            <person name="Adriaenssens E.M."/>
            <person name="Foster-Nyarko E."/>
            <person name="Jarju S."/>
            <person name="Secka A."/>
            <person name="Antonio M."/>
            <person name="Oren A."/>
            <person name="Chaudhuri R.R."/>
            <person name="La Ragione R."/>
            <person name="Hildebrand F."/>
            <person name="Pallen M.J."/>
        </authorList>
    </citation>
    <scope>NUCLEOTIDE SEQUENCE</scope>
    <source>
        <strain evidence="10">ChiGjej1B1-19959</strain>
    </source>
</reference>
<dbReference type="Pfam" id="PF12704">
    <property type="entry name" value="MacB_PCD"/>
    <property type="match status" value="1"/>
</dbReference>
<dbReference type="InterPro" id="IPR003838">
    <property type="entry name" value="ABC3_permease_C"/>
</dbReference>
<keyword evidence="2" id="KW-1003">Cell membrane</keyword>
<dbReference type="InterPro" id="IPR050250">
    <property type="entry name" value="Macrolide_Exporter_MacB"/>
</dbReference>
<keyword evidence="5 7" id="KW-0472">Membrane</keyword>
<dbReference type="AlphaFoldDB" id="A0A9D1IHS5"/>
<organism evidence="10 11">
    <name type="scientific">Candidatus Fimenecus excrementigallinarum</name>
    <dbReference type="NCBI Taxonomy" id="2840816"/>
    <lineage>
        <taxon>Bacteria</taxon>
        <taxon>Bacillati</taxon>
        <taxon>Bacillota</taxon>
        <taxon>Clostridia</taxon>
        <taxon>Candidatus Fimenecus</taxon>
    </lineage>
</organism>
<feature type="transmembrane region" description="Helical" evidence="7">
    <location>
        <begin position="21"/>
        <end position="42"/>
    </location>
</feature>
<feature type="transmembrane region" description="Helical" evidence="7">
    <location>
        <begin position="286"/>
        <end position="314"/>
    </location>
</feature>
<dbReference type="PANTHER" id="PTHR30572">
    <property type="entry name" value="MEMBRANE COMPONENT OF TRANSPORTER-RELATED"/>
    <property type="match status" value="1"/>
</dbReference>
<keyword evidence="3 7" id="KW-0812">Transmembrane</keyword>
<feature type="transmembrane region" description="Helical" evidence="7">
    <location>
        <begin position="335"/>
        <end position="364"/>
    </location>
</feature>
<dbReference type="GO" id="GO:0005886">
    <property type="term" value="C:plasma membrane"/>
    <property type="evidence" value="ECO:0007669"/>
    <property type="project" value="UniProtKB-SubCell"/>
</dbReference>
<dbReference type="PANTHER" id="PTHR30572:SF4">
    <property type="entry name" value="ABC TRANSPORTER PERMEASE YTRF"/>
    <property type="match status" value="1"/>
</dbReference>
<protein>
    <submittedName>
        <fullName evidence="10">ABC transporter permease</fullName>
    </submittedName>
</protein>
<evidence type="ECO:0000256" key="6">
    <source>
        <dbReference type="ARBA" id="ARBA00038076"/>
    </source>
</evidence>
<comment type="subcellular location">
    <subcellularLocation>
        <location evidence="1">Cell membrane</location>
        <topology evidence="1">Multi-pass membrane protein</topology>
    </subcellularLocation>
</comment>
<evidence type="ECO:0000259" key="8">
    <source>
        <dbReference type="Pfam" id="PF02687"/>
    </source>
</evidence>
<dbReference type="GO" id="GO:0022857">
    <property type="term" value="F:transmembrane transporter activity"/>
    <property type="evidence" value="ECO:0007669"/>
    <property type="project" value="TreeGrafter"/>
</dbReference>
<evidence type="ECO:0000313" key="11">
    <source>
        <dbReference type="Proteomes" id="UP000824071"/>
    </source>
</evidence>
<gene>
    <name evidence="10" type="ORF">IAC53_06565</name>
</gene>